<evidence type="ECO:0000256" key="1">
    <source>
        <dbReference type="SAM" id="SignalP"/>
    </source>
</evidence>
<feature type="chain" id="PRO_5016112375" evidence="1">
    <location>
        <begin position="19"/>
        <end position="201"/>
    </location>
</feature>
<protein>
    <submittedName>
        <fullName evidence="2">Uncharacterized protein</fullName>
    </submittedName>
</protein>
<feature type="signal peptide" evidence="1">
    <location>
        <begin position="1"/>
        <end position="18"/>
    </location>
</feature>
<dbReference type="EMBL" id="QFLI01000001">
    <property type="protein sequence ID" value="PXY02782.1"/>
    <property type="molecule type" value="Genomic_DNA"/>
</dbReference>
<reference evidence="2 3" key="1">
    <citation type="submission" date="2018-05" db="EMBL/GenBank/DDBJ databases">
        <title>Marinifilum breve JC075T sp. nov., a marine bacterium isolated from Yongle Blue Hole in the South China Sea.</title>
        <authorList>
            <person name="Fu T."/>
        </authorList>
    </citation>
    <scope>NUCLEOTIDE SEQUENCE [LARGE SCALE GENOMIC DNA]</scope>
    <source>
        <strain evidence="2 3">JC075</strain>
    </source>
</reference>
<name>A0A2V4A293_9BACT</name>
<evidence type="ECO:0000313" key="2">
    <source>
        <dbReference type="EMBL" id="PXY02782.1"/>
    </source>
</evidence>
<dbReference type="AlphaFoldDB" id="A0A2V4A293"/>
<sequence length="201" mass="24597">MRILFSFLLLGISLVSIAQSREIPQPYKDYDYLSHKYEHLDENFKIHIESVKFDSIMTKYQYAPQRVDSWRDSLSVVLMGEFGNWDQQRIACNRISYSNLKTSYYLWITPEEVKQMAEKRGFKHPYRFYEYFRYHENKWDNGMKSFMEKLRKKVASVSERKDVLEMDNRSFLREALKLSPQRVKDFLELREKRMKSRVRRW</sequence>
<keyword evidence="3" id="KW-1185">Reference proteome</keyword>
<proteinExistence type="predicted"/>
<dbReference type="RefSeq" id="WP_110358941.1">
    <property type="nucleotide sequence ID" value="NZ_QFLI01000001.1"/>
</dbReference>
<gene>
    <name evidence="2" type="ORF">DF185_01430</name>
</gene>
<organism evidence="2 3">
    <name type="scientific">Marinifilum breve</name>
    <dbReference type="NCBI Taxonomy" id="2184082"/>
    <lineage>
        <taxon>Bacteria</taxon>
        <taxon>Pseudomonadati</taxon>
        <taxon>Bacteroidota</taxon>
        <taxon>Bacteroidia</taxon>
        <taxon>Marinilabiliales</taxon>
        <taxon>Marinifilaceae</taxon>
    </lineage>
</organism>
<accession>A0A2V4A293</accession>
<evidence type="ECO:0000313" key="3">
    <source>
        <dbReference type="Proteomes" id="UP000248079"/>
    </source>
</evidence>
<comment type="caution">
    <text evidence="2">The sequence shown here is derived from an EMBL/GenBank/DDBJ whole genome shotgun (WGS) entry which is preliminary data.</text>
</comment>
<dbReference type="Proteomes" id="UP000248079">
    <property type="component" value="Unassembled WGS sequence"/>
</dbReference>
<keyword evidence="1" id="KW-0732">Signal</keyword>
<dbReference type="OrthoDB" id="1204690at2"/>